<gene>
    <name evidence="2" type="ORF">CVIRNUC_010763</name>
</gene>
<accession>A0AAV1IMS7</accession>
<dbReference type="Pfam" id="PF13472">
    <property type="entry name" value="Lipase_GDSL_2"/>
    <property type="match status" value="1"/>
</dbReference>
<name>A0AAV1IMS7_9CHLO</name>
<dbReference type="Gene3D" id="3.40.50.1110">
    <property type="entry name" value="SGNH hydrolase"/>
    <property type="match status" value="1"/>
</dbReference>
<reference evidence="2 3" key="1">
    <citation type="submission" date="2023-10" db="EMBL/GenBank/DDBJ databases">
        <authorList>
            <person name="Maclean D."/>
            <person name="Macfadyen A."/>
        </authorList>
    </citation>
    <scope>NUCLEOTIDE SEQUENCE [LARGE SCALE GENOMIC DNA]</scope>
</reference>
<feature type="domain" description="SGNH hydrolase-type esterase" evidence="1">
    <location>
        <begin position="124"/>
        <end position="320"/>
    </location>
</feature>
<evidence type="ECO:0000259" key="1">
    <source>
        <dbReference type="Pfam" id="PF13472"/>
    </source>
</evidence>
<dbReference type="Proteomes" id="UP001314263">
    <property type="component" value="Unassembled WGS sequence"/>
</dbReference>
<dbReference type="SUPFAM" id="SSF52266">
    <property type="entry name" value="SGNH hydrolase"/>
    <property type="match status" value="1"/>
</dbReference>
<evidence type="ECO:0000313" key="2">
    <source>
        <dbReference type="EMBL" id="CAK0787542.1"/>
    </source>
</evidence>
<protein>
    <recommendedName>
        <fullName evidence="1">SGNH hydrolase-type esterase domain-containing protein</fullName>
    </recommendedName>
</protein>
<organism evidence="2 3">
    <name type="scientific">Coccomyxa viridis</name>
    <dbReference type="NCBI Taxonomy" id="1274662"/>
    <lineage>
        <taxon>Eukaryota</taxon>
        <taxon>Viridiplantae</taxon>
        <taxon>Chlorophyta</taxon>
        <taxon>core chlorophytes</taxon>
        <taxon>Trebouxiophyceae</taxon>
        <taxon>Trebouxiophyceae incertae sedis</taxon>
        <taxon>Coccomyxaceae</taxon>
        <taxon>Coccomyxa</taxon>
    </lineage>
</organism>
<sequence>MLAPLLTPKALLGDDVSKLWEMAAGRSNSLDKMSKAPASDEQASTSWHRAGEYGLMGLLALGMCYVLLLANGNADFGAPTPKPLQAPWPQPRQSVPGWLSLHLSFLERLSDSGSSQQFDLIMYGDTLIEAWRGTILGEPNPRVQGCSEIFHSHFGHKYSSLAFGIAGDATANLMWRLQNGEVRKSIKAGAVLLHIGSSDLTYASFQGDAHIDAAWNSTAVRTVRIAEHVAEMLPGATVVVLGLLPRGDVTLHPNPDAFKLPSKFTGAINRINSHVQGFVEAHGRGRLRFLDCRSFLLSETEDIDEELMPDSAYPNAAGMEQLAQCIQPAIQDAIGHR</sequence>
<dbReference type="AlphaFoldDB" id="A0AAV1IMS7"/>
<comment type="caution">
    <text evidence="2">The sequence shown here is derived from an EMBL/GenBank/DDBJ whole genome shotgun (WGS) entry which is preliminary data.</text>
</comment>
<proteinExistence type="predicted"/>
<dbReference type="EMBL" id="CAUYUE010000017">
    <property type="protein sequence ID" value="CAK0787542.1"/>
    <property type="molecule type" value="Genomic_DNA"/>
</dbReference>
<dbReference type="InterPro" id="IPR013830">
    <property type="entry name" value="SGNH_hydro"/>
</dbReference>
<dbReference type="InterPro" id="IPR036514">
    <property type="entry name" value="SGNH_hydro_sf"/>
</dbReference>
<keyword evidence="3" id="KW-1185">Reference proteome</keyword>
<evidence type="ECO:0000313" key="3">
    <source>
        <dbReference type="Proteomes" id="UP001314263"/>
    </source>
</evidence>